<name>A0A934RPA6_9BACT</name>
<reference evidence="1" key="1">
    <citation type="submission" date="2021-01" db="EMBL/GenBank/DDBJ databases">
        <title>Modified the classification status of verrucomicrobia.</title>
        <authorList>
            <person name="Feng X."/>
        </authorList>
    </citation>
    <scope>NUCLEOTIDE SEQUENCE</scope>
    <source>
        <strain evidence="1">KCTC 12986</strain>
    </source>
</reference>
<comment type="caution">
    <text evidence="1">The sequence shown here is derived from an EMBL/GenBank/DDBJ whole genome shotgun (WGS) entry which is preliminary data.</text>
</comment>
<gene>
    <name evidence="1" type="ORF">JIN78_13190</name>
</gene>
<dbReference type="Proteomes" id="UP000604083">
    <property type="component" value="Unassembled WGS sequence"/>
</dbReference>
<proteinExistence type="predicted"/>
<dbReference type="EMBL" id="JAENIO010000038">
    <property type="protein sequence ID" value="MBK1835019.1"/>
    <property type="molecule type" value="Genomic_DNA"/>
</dbReference>
<organism evidence="1 2">
    <name type="scientific">Roseibacillus ishigakijimensis</name>
    <dbReference type="NCBI Taxonomy" id="454146"/>
    <lineage>
        <taxon>Bacteria</taxon>
        <taxon>Pseudomonadati</taxon>
        <taxon>Verrucomicrobiota</taxon>
        <taxon>Verrucomicrobiia</taxon>
        <taxon>Verrucomicrobiales</taxon>
        <taxon>Verrucomicrobiaceae</taxon>
        <taxon>Roseibacillus</taxon>
    </lineage>
</organism>
<protein>
    <submittedName>
        <fullName evidence="1">Uncharacterized protein</fullName>
    </submittedName>
</protein>
<evidence type="ECO:0000313" key="1">
    <source>
        <dbReference type="EMBL" id="MBK1835019.1"/>
    </source>
</evidence>
<accession>A0A934RPA6</accession>
<dbReference type="RefSeq" id="WP_200392453.1">
    <property type="nucleotide sequence ID" value="NZ_JAENIO010000038.1"/>
</dbReference>
<keyword evidence="2" id="KW-1185">Reference proteome</keyword>
<dbReference type="AlphaFoldDB" id="A0A934RPA6"/>
<sequence length="168" mass="18228">MTLTKGTSAGFAACSSDHPSPDWSATLYLTDENTAHEFPMVDDGAGGFVVSLTPAQTSTIAVGVKDFAVKVTDGTEAAIIRRGRLEVLPDPTLAGDKRSQVEKDLAAVEQAIRDIIAGGAVQSYSIQTTVGQRQLTRMTLEELRAERRRLIRQTGKSADRWRPIKTRI</sequence>
<evidence type="ECO:0000313" key="2">
    <source>
        <dbReference type="Proteomes" id="UP000604083"/>
    </source>
</evidence>